<dbReference type="RefSeq" id="XP_064676875.1">
    <property type="nucleotide sequence ID" value="XM_064825657.1"/>
</dbReference>
<keyword evidence="3" id="KW-1185">Reference proteome</keyword>
<dbReference type="AlphaFoldDB" id="A0AAN7D5I4"/>
<evidence type="ECO:0000256" key="1">
    <source>
        <dbReference type="SAM" id="MobiDB-lite"/>
    </source>
</evidence>
<dbReference type="GeneID" id="89950067"/>
<dbReference type="Proteomes" id="UP001304243">
    <property type="component" value="Unassembled WGS sequence"/>
</dbReference>
<feature type="region of interest" description="Disordered" evidence="1">
    <location>
        <begin position="196"/>
        <end position="223"/>
    </location>
</feature>
<evidence type="ECO:0000313" key="2">
    <source>
        <dbReference type="EMBL" id="KAK4510209.1"/>
    </source>
</evidence>
<evidence type="ECO:0000313" key="3">
    <source>
        <dbReference type="Proteomes" id="UP001304243"/>
    </source>
</evidence>
<name>A0AAN7D5I4_9FUNG</name>
<comment type="caution">
    <text evidence="2">The sequence shown here is derived from an EMBL/GenBank/DDBJ whole genome shotgun (WGS) entry which is preliminary data.</text>
</comment>
<dbReference type="EMBL" id="JASEJX010000034">
    <property type="protein sequence ID" value="KAK4510209.1"/>
    <property type="molecule type" value="Genomic_DNA"/>
</dbReference>
<reference evidence="2 3" key="1">
    <citation type="submission" date="2022-11" db="EMBL/GenBank/DDBJ databases">
        <title>Mucor velutinosus strain NIH1002 WGS.</title>
        <authorList>
            <person name="Subramanian P."/>
            <person name="Mullikin J.C."/>
            <person name="Segre J.A."/>
            <person name="Zelazny A.M."/>
        </authorList>
    </citation>
    <scope>NUCLEOTIDE SEQUENCE [LARGE SCALE GENOMIC DNA]</scope>
    <source>
        <strain evidence="2 3">NIH1002</strain>
    </source>
</reference>
<accession>A0AAN7D5I4</accession>
<sequence>MAFLTSSLDYLNVIKIDEILGSMTETVDPVIVYGNKVEAEVVAQEYQATSQGYTQIADLKKNDKNCIKLSDSPESEVTDNVQDKITEELKLVDGDQEEKTVSMMNDKLKEERSGVYVMQEREVNSMAKKEQDQRNVVCSKQELKVNVHGRETPCIRIEQNNSQLTTYKEPIEIVVKLSDIIHTSYQPNLKLSDLAEQSSAPVKHQAPPPSHLPRSRVTLADLM</sequence>
<protein>
    <submittedName>
        <fullName evidence="2">Uncharacterized protein</fullName>
    </submittedName>
</protein>
<gene>
    <name evidence="2" type="ORF">ATC70_006381</name>
</gene>
<proteinExistence type="predicted"/>
<organism evidence="2 3">
    <name type="scientific">Mucor velutinosus</name>
    <dbReference type="NCBI Taxonomy" id="708070"/>
    <lineage>
        <taxon>Eukaryota</taxon>
        <taxon>Fungi</taxon>
        <taxon>Fungi incertae sedis</taxon>
        <taxon>Mucoromycota</taxon>
        <taxon>Mucoromycotina</taxon>
        <taxon>Mucoromycetes</taxon>
        <taxon>Mucorales</taxon>
        <taxon>Mucorineae</taxon>
        <taxon>Mucoraceae</taxon>
        <taxon>Mucor</taxon>
    </lineage>
</organism>